<feature type="chain" id="PRO_5016130944" description="Cytochrome P450" evidence="15">
    <location>
        <begin position="22"/>
        <end position="518"/>
    </location>
</feature>
<dbReference type="PRINTS" id="PR00463">
    <property type="entry name" value="EP450I"/>
</dbReference>
<dbReference type="PANTHER" id="PTHR24291:SF189">
    <property type="entry name" value="CYTOCHROME P450 4C3-RELATED"/>
    <property type="match status" value="1"/>
</dbReference>
<dbReference type="GO" id="GO:0016705">
    <property type="term" value="F:oxidoreductase activity, acting on paired donors, with incorporation or reduction of molecular oxygen"/>
    <property type="evidence" value="ECO:0007669"/>
    <property type="project" value="InterPro"/>
</dbReference>
<evidence type="ECO:0000256" key="3">
    <source>
        <dbReference type="ARBA" id="ARBA00004174"/>
    </source>
</evidence>
<evidence type="ECO:0008006" key="18">
    <source>
        <dbReference type="Google" id="ProtNLM"/>
    </source>
</evidence>
<comment type="function">
    <text evidence="2">May be involved in the metabolism of insect hormones and in the breakdown of synthetic insecticides.</text>
</comment>
<keyword evidence="10" id="KW-0560">Oxidoreductase</keyword>
<dbReference type="InterPro" id="IPR001128">
    <property type="entry name" value="Cyt_P450"/>
</dbReference>
<evidence type="ECO:0000313" key="16">
    <source>
        <dbReference type="EMBL" id="PZC78321.1"/>
    </source>
</evidence>
<evidence type="ECO:0000256" key="5">
    <source>
        <dbReference type="ARBA" id="ARBA00010617"/>
    </source>
</evidence>
<name>A0A2W1BVD7_HELAM</name>
<dbReference type="GO" id="GO:0005789">
    <property type="term" value="C:endoplasmic reticulum membrane"/>
    <property type="evidence" value="ECO:0007669"/>
    <property type="project" value="UniProtKB-SubCell"/>
</dbReference>
<comment type="similarity">
    <text evidence="5">Belongs to the cytochrome P450 family.</text>
</comment>
<evidence type="ECO:0000256" key="8">
    <source>
        <dbReference type="ARBA" id="ARBA00022824"/>
    </source>
</evidence>
<evidence type="ECO:0000256" key="10">
    <source>
        <dbReference type="ARBA" id="ARBA00023002"/>
    </source>
</evidence>
<dbReference type="GO" id="GO:0005506">
    <property type="term" value="F:iron ion binding"/>
    <property type="evidence" value="ECO:0007669"/>
    <property type="project" value="InterPro"/>
</dbReference>
<keyword evidence="8" id="KW-0256">Endoplasmic reticulum</keyword>
<keyword evidence="11 14" id="KW-0408">Iron</keyword>
<accession>A0A2W1BVD7</accession>
<comment type="subcellular location">
    <subcellularLocation>
        <location evidence="4">Endoplasmic reticulum membrane</location>
        <topology evidence="4">Peripheral membrane protein</topology>
    </subcellularLocation>
    <subcellularLocation>
        <location evidence="3">Microsome membrane</location>
        <topology evidence="3">Peripheral membrane protein</topology>
    </subcellularLocation>
</comment>
<dbReference type="PANTHER" id="PTHR24291">
    <property type="entry name" value="CYTOCHROME P450 FAMILY 4"/>
    <property type="match status" value="1"/>
</dbReference>
<keyword evidence="12" id="KW-0503">Monooxygenase</keyword>
<dbReference type="GO" id="GO:0004497">
    <property type="term" value="F:monooxygenase activity"/>
    <property type="evidence" value="ECO:0007669"/>
    <property type="project" value="UniProtKB-KW"/>
</dbReference>
<evidence type="ECO:0000313" key="17">
    <source>
        <dbReference type="Proteomes" id="UP000249218"/>
    </source>
</evidence>
<evidence type="ECO:0000256" key="6">
    <source>
        <dbReference type="ARBA" id="ARBA00022617"/>
    </source>
</evidence>
<evidence type="ECO:0000256" key="2">
    <source>
        <dbReference type="ARBA" id="ARBA00003690"/>
    </source>
</evidence>
<reference evidence="16 17" key="1">
    <citation type="journal article" date="2017" name="BMC Biol.">
        <title>Genomic innovations, transcriptional plasticity and gene loss underlying the evolution and divergence of two highly polyphagous and invasive Helicoverpa pest species.</title>
        <authorList>
            <person name="Pearce S.L."/>
            <person name="Clarke D.F."/>
            <person name="East P.D."/>
            <person name="Elfekih S."/>
            <person name="Gordon K.H."/>
            <person name="Jermiin L.S."/>
            <person name="McGaughran A."/>
            <person name="Oakeshott J.G."/>
            <person name="Papanikolaou A."/>
            <person name="Perera O.P."/>
            <person name="Rane R.V."/>
            <person name="Richards S."/>
            <person name="Tay W.T."/>
            <person name="Walsh T.K."/>
            <person name="Anderson A."/>
            <person name="Anderson C.J."/>
            <person name="Asgari S."/>
            <person name="Board P.G."/>
            <person name="Bretschneider A."/>
            <person name="Campbell P.M."/>
            <person name="Chertemps T."/>
            <person name="Christeller J.T."/>
            <person name="Coppin C.W."/>
            <person name="Downes S.J."/>
            <person name="Duan G."/>
            <person name="Farnsworth C.A."/>
            <person name="Good R.T."/>
            <person name="Han L.B."/>
            <person name="Han Y.C."/>
            <person name="Hatje K."/>
            <person name="Horne I."/>
            <person name="Huang Y.P."/>
            <person name="Hughes D.S."/>
            <person name="Jacquin-Joly E."/>
            <person name="James W."/>
            <person name="Jhangiani S."/>
            <person name="Kollmar M."/>
            <person name="Kuwar S.S."/>
            <person name="Li S."/>
            <person name="Liu N.Y."/>
            <person name="Maibeche M.T."/>
            <person name="Miller J.R."/>
            <person name="Montagne N."/>
            <person name="Perry T."/>
            <person name="Qu J."/>
            <person name="Song S.V."/>
            <person name="Sutton G.G."/>
            <person name="Vogel H."/>
            <person name="Walenz B.P."/>
            <person name="Xu W."/>
            <person name="Zhang H.J."/>
            <person name="Zou Z."/>
            <person name="Batterham P."/>
            <person name="Edwards O.R."/>
            <person name="Feyereisen R."/>
            <person name="Gibbs R.A."/>
            <person name="Heckel D.G."/>
            <person name="McGrath A."/>
            <person name="Robin C."/>
            <person name="Scherer S.E."/>
            <person name="Worley K.C."/>
            <person name="Wu Y.D."/>
        </authorList>
    </citation>
    <scope>NUCLEOTIDE SEQUENCE [LARGE SCALE GENOMIC DNA]</scope>
    <source>
        <strain evidence="16">Harm_GR_Male_#8</strain>
        <tissue evidence="16">Whole organism</tissue>
    </source>
</reference>
<evidence type="ECO:0000256" key="1">
    <source>
        <dbReference type="ARBA" id="ARBA00001971"/>
    </source>
</evidence>
<evidence type="ECO:0000256" key="15">
    <source>
        <dbReference type="SAM" id="SignalP"/>
    </source>
</evidence>
<proteinExistence type="inferred from homology"/>
<dbReference type="OrthoDB" id="8122238at2759"/>
<dbReference type="Pfam" id="PF00067">
    <property type="entry name" value="p450"/>
    <property type="match status" value="1"/>
</dbReference>
<keyword evidence="6 14" id="KW-0349">Heme</keyword>
<evidence type="ECO:0000256" key="11">
    <source>
        <dbReference type="ARBA" id="ARBA00023004"/>
    </source>
</evidence>
<keyword evidence="9" id="KW-0492">Microsome</keyword>
<dbReference type="EMBL" id="KZ149905">
    <property type="protein sequence ID" value="PZC78321.1"/>
    <property type="molecule type" value="Genomic_DNA"/>
</dbReference>
<dbReference type="AlphaFoldDB" id="A0A2W1BVD7"/>
<keyword evidence="13" id="KW-0472">Membrane</keyword>
<dbReference type="InterPro" id="IPR050196">
    <property type="entry name" value="Cytochrome_P450_Monoox"/>
</dbReference>
<keyword evidence="17" id="KW-1185">Reference proteome</keyword>
<keyword evidence="15" id="KW-0732">Signal</keyword>
<evidence type="ECO:0000256" key="9">
    <source>
        <dbReference type="ARBA" id="ARBA00022848"/>
    </source>
</evidence>
<dbReference type="Gene3D" id="1.10.630.10">
    <property type="entry name" value="Cytochrome P450"/>
    <property type="match status" value="1"/>
</dbReference>
<dbReference type="InterPro" id="IPR002401">
    <property type="entry name" value="Cyt_P450_E_grp-I"/>
</dbReference>
<feature type="signal peptide" evidence="15">
    <location>
        <begin position="1"/>
        <end position="21"/>
    </location>
</feature>
<evidence type="ECO:0000256" key="12">
    <source>
        <dbReference type="ARBA" id="ARBA00023033"/>
    </source>
</evidence>
<dbReference type="Proteomes" id="UP000249218">
    <property type="component" value="Unassembled WGS sequence"/>
</dbReference>
<comment type="cofactor">
    <cofactor evidence="1 14">
        <name>heme</name>
        <dbReference type="ChEBI" id="CHEBI:30413"/>
    </cofactor>
</comment>
<evidence type="ECO:0000256" key="14">
    <source>
        <dbReference type="PIRSR" id="PIRSR602401-1"/>
    </source>
</evidence>
<keyword evidence="7 14" id="KW-0479">Metal-binding</keyword>
<dbReference type="SUPFAM" id="SSF48264">
    <property type="entry name" value="Cytochrome P450"/>
    <property type="match status" value="1"/>
</dbReference>
<sequence length="518" mass="58388">MLSFVLIISALCLLFIFFMRADYSRDREEPKSGVSVTRSLWLKRLWPKTIVHPLPPALPGALPIIGHLHKGFTWSSNLFNFFKTLSEDCVRQGGITVLKLGPEIHYVITDPQDALTAAKSCLRKHYVFEFAKVWQGNNLATSSGETWKQHRKMMNPAFSLPVIHGFIDLFNSQARKLLNTLEPFVGKGPFDHSTYFLRSNFETLCAGTFGIDAISQKQLDNYVSSAYAVINLIVAKLFKVWLQIDLIYKLSGLKKKEDQLVENLHSLTETVLQKKKLARENEALSNTVESKTSGLQYKPVLDLLVDLSANGALTEKEVKEQTEALLTAGFETTSNQMAFMTMLLGAHPEVQDKLYEELVAVLGPDRDVGKEDLNKLVYTNAVIMETVRVFPTVPVILRCVHQDVKLKNYTMSAGTYCIIFPLVPNIPTKDFKGDQFKPERWLDDNFNGKQDFAGFGLGKRGCTGKTYAMTAMKVMLAHFIRRYRVRADMSQLQLSADFVLKPVSGCQISIERRHCTAA</sequence>
<evidence type="ECO:0000256" key="13">
    <source>
        <dbReference type="ARBA" id="ARBA00023136"/>
    </source>
</evidence>
<evidence type="ECO:0000256" key="7">
    <source>
        <dbReference type="ARBA" id="ARBA00022723"/>
    </source>
</evidence>
<dbReference type="InterPro" id="IPR036396">
    <property type="entry name" value="Cyt_P450_sf"/>
</dbReference>
<dbReference type="GO" id="GO:0020037">
    <property type="term" value="F:heme binding"/>
    <property type="evidence" value="ECO:0007669"/>
    <property type="project" value="InterPro"/>
</dbReference>
<protein>
    <recommendedName>
        <fullName evidence="18">Cytochrome P450</fullName>
    </recommendedName>
</protein>
<gene>
    <name evidence="16" type="primary">HaOG200046</name>
    <name evidence="16" type="ORF">B5X24_HaOG200046</name>
</gene>
<feature type="binding site" description="axial binding residue" evidence="14">
    <location>
        <position position="462"/>
    </location>
    <ligand>
        <name>heme</name>
        <dbReference type="ChEBI" id="CHEBI:30413"/>
    </ligand>
    <ligandPart>
        <name>Fe</name>
        <dbReference type="ChEBI" id="CHEBI:18248"/>
    </ligandPart>
</feature>
<dbReference type="PRINTS" id="PR00385">
    <property type="entry name" value="P450"/>
</dbReference>
<organism evidence="16 17">
    <name type="scientific">Helicoverpa armigera</name>
    <name type="common">Cotton bollworm</name>
    <name type="synonym">Heliothis armigera</name>
    <dbReference type="NCBI Taxonomy" id="29058"/>
    <lineage>
        <taxon>Eukaryota</taxon>
        <taxon>Metazoa</taxon>
        <taxon>Ecdysozoa</taxon>
        <taxon>Arthropoda</taxon>
        <taxon>Hexapoda</taxon>
        <taxon>Insecta</taxon>
        <taxon>Pterygota</taxon>
        <taxon>Neoptera</taxon>
        <taxon>Endopterygota</taxon>
        <taxon>Lepidoptera</taxon>
        <taxon>Glossata</taxon>
        <taxon>Ditrysia</taxon>
        <taxon>Noctuoidea</taxon>
        <taxon>Noctuidae</taxon>
        <taxon>Heliothinae</taxon>
        <taxon>Helicoverpa</taxon>
    </lineage>
</organism>
<evidence type="ECO:0000256" key="4">
    <source>
        <dbReference type="ARBA" id="ARBA00004406"/>
    </source>
</evidence>